<dbReference type="EMBL" id="CP078093">
    <property type="protein sequence ID" value="QXM06821.1"/>
    <property type="molecule type" value="Genomic_DNA"/>
</dbReference>
<sequence>MSRCDDYMKDYDKDYGNDYECPMYPQMPMMGGMPCPQMPMMGGMPYPQMPMMGGMPYPQMPMCPPMMGEEDMKDLCCAEHMNEYMAYMCKAEACKIRAMQCMYKK</sequence>
<gene>
    <name evidence="1" type="ORF">KVH43_03610</name>
</gene>
<organism evidence="1 2">
    <name type="scientific">Crassaminicella indica</name>
    <dbReference type="NCBI Taxonomy" id="2855394"/>
    <lineage>
        <taxon>Bacteria</taxon>
        <taxon>Bacillati</taxon>
        <taxon>Bacillota</taxon>
        <taxon>Clostridia</taxon>
        <taxon>Eubacteriales</taxon>
        <taxon>Clostridiaceae</taxon>
        <taxon>Crassaminicella</taxon>
    </lineage>
</organism>
<proteinExistence type="predicted"/>
<evidence type="ECO:0000313" key="1">
    <source>
        <dbReference type="EMBL" id="QXM06821.1"/>
    </source>
</evidence>
<dbReference type="RefSeq" id="WP_218283514.1">
    <property type="nucleotide sequence ID" value="NZ_CP078093.1"/>
</dbReference>
<keyword evidence="2" id="KW-1185">Reference proteome</keyword>
<name>A0ABX8RDI0_9CLOT</name>
<reference evidence="1" key="1">
    <citation type="submission" date="2021-07" db="EMBL/GenBank/DDBJ databases">
        <title>Complete genome sequence of Crassaminicella sp. 143-21, isolated from a deep-sea hydrothermal vent.</title>
        <authorList>
            <person name="Li X."/>
        </authorList>
    </citation>
    <scope>NUCLEOTIDE SEQUENCE</scope>
    <source>
        <strain evidence="1">143-21</strain>
    </source>
</reference>
<evidence type="ECO:0000313" key="2">
    <source>
        <dbReference type="Proteomes" id="UP000886818"/>
    </source>
</evidence>
<dbReference type="Proteomes" id="UP000886818">
    <property type="component" value="Chromosome"/>
</dbReference>
<protein>
    <submittedName>
        <fullName evidence="1">Uncharacterized protein</fullName>
    </submittedName>
</protein>
<accession>A0ABX8RDI0</accession>